<dbReference type="GeneID" id="5971524"/>
<sequence>MAMLLLSPPRPALVAASNGTPTYDRGTENDALSRPKQPLNASPLRSSASSAVLSSPLTLNRRRGLTTVRIQISP</sequence>
<evidence type="ECO:0000313" key="2">
    <source>
        <dbReference type="EMBL" id="EAT87996.1"/>
    </source>
</evidence>
<protein>
    <submittedName>
        <fullName evidence="2">Uncharacterized protein</fullName>
    </submittedName>
</protein>
<dbReference type="EMBL" id="CH445330">
    <property type="protein sequence ID" value="EAT87996.1"/>
    <property type="molecule type" value="Genomic_DNA"/>
</dbReference>
<organism evidence="2 3">
    <name type="scientific">Phaeosphaeria nodorum (strain SN15 / ATCC MYA-4574 / FGSC 10173)</name>
    <name type="common">Glume blotch fungus</name>
    <name type="synonym">Parastagonospora nodorum</name>
    <dbReference type="NCBI Taxonomy" id="321614"/>
    <lineage>
        <taxon>Eukaryota</taxon>
        <taxon>Fungi</taxon>
        <taxon>Dikarya</taxon>
        <taxon>Ascomycota</taxon>
        <taxon>Pezizomycotina</taxon>
        <taxon>Dothideomycetes</taxon>
        <taxon>Pleosporomycetidae</taxon>
        <taxon>Pleosporales</taxon>
        <taxon>Pleosporineae</taxon>
        <taxon>Phaeosphaeriaceae</taxon>
        <taxon>Parastagonospora</taxon>
    </lineage>
</organism>
<dbReference type="InParanoid" id="Q0UVH8"/>
<dbReference type="KEGG" id="pno:SNOG_04236"/>
<accession>Q0UVH8</accession>
<feature type="compositionally biased region" description="Low complexity" evidence="1">
    <location>
        <begin position="38"/>
        <end position="57"/>
    </location>
</feature>
<dbReference type="RefSeq" id="XP_001794656.1">
    <property type="nucleotide sequence ID" value="XM_001794604.1"/>
</dbReference>
<reference evidence="3" key="1">
    <citation type="journal article" date="2007" name="Plant Cell">
        <title>Dothideomycete-plant interactions illuminated by genome sequencing and EST analysis of the wheat pathogen Stagonospora nodorum.</title>
        <authorList>
            <person name="Hane J.K."/>
            <person name="Lowe R.G."/>
            <person name="Solomon P.S."/>
            <person name="Tan K.C."/>
            <person name="Schoch C.L."/>
            <person name="Spatafora J.W."/>
            <person name="Crous P.W."/>
            <person name="Kodira C."/>
            <person name="Birren B.W."/>
            <person name="Galagan J.E."/>
            <person name="Torriani S.F."/>
            <person name="McDonald B.A."/>
            <person name="Oliver R.P."/>
        </authorList>
    </citation>
    <scope>NUCLEOTIDE SEQUENCE [LARGE SCALE GENOMIC DNA]</scope>
    <source>
        <strain evidence="3">SN15 / ATCC MYA-4574 / FGSC 10173</strain>
    </source>
</reference>
<proteinExistence type="predicted"/>
<dbReference type="Proteomes" id="UP000001055">
    <property type="component" value="Unassembled WGS sequence"/>
</dbReference>
<evidence type="ECO:0000256" key="1">
    <source>
        <dbReference type="SAM" id="MobiDB-lite"/>
    </source>
</evidence>
<dbReference type="HOGENOM" id="CLU_2688629_0_0_1"/>
<dbReference type="AlphaFoldDB" id="Q0UVH8"/>
<feature type="region of interest" description="Disordered" evidence="1">
    <location>
        <begin position="1"/>
        <end position="57"/>
    </location>
</feature>
<gene>
    <name evidence="2" type="ORF">SNOG_04236</name>
</gene>
<evidence type="ECO:0000313" key="3">
    <source>
        <dbReference type="Proteomes" id="UP000001055"/>
    </source>
</evidence>
<name>Q0UVH8_PHANO</name>